<accession>A0ABS8SMA4</accession>
<dbReference type="EMBL" id="JACEIK010000617">
    <property type="protein sequence ID" value="MCD7459872.1"/>
    <property type="molecule type" value="Genomic_DNA"/>
</dbReference>
<evidence type="ECO:0000313" key="1">
    <source>
        <dbReference type="EMBL" id="MCD7459872.1"/>
    </source>
</evidence>
<keyword evidence="2" id="KW-1185">Reference proteome</keyword>
<gene>
    <name evidence="1" type="ORF">HAX54_042159</name>
</gene>
<dbReference type="Proteomes" id="UP000823775">
    <property type="component" value="Unassembled WGS sequence"/>
</dbReference>
<reference evidence="1 2" key="1">
    <citation type="journal article" date="2021" name="BMC Genomics">
        <title>Datura genome reveals duplications of psychoactive alkaloid biosynthetic genes and high mutation rate following tissue culture.</title>
        <authorList>
            <person name="Rajewski A."/>
            <person name="Carter-House D."/>
            <person name="Stajich J."/>
            <person name="Litt A."/>
        </authorList>
    </citation>
    <scope>NUCLEOTIDE SEQUENCE [LARGE SCALE GENOMIC DNA]</scope>
    <source>
        <strain evidence="1">AR-01</strain>
    </source>
</reference>
<name>A0ABS8SMA4_DATST</name>
<protein>
    <submittedName>
        <fullName evidence="1">Uncharacterized protein</fullName>
    </submittedName>
</protein>
<proteinExistence type="predicted"/>
<sequence>MPKAGEERSHERIFRVFDRVMGQTGRGSTGMGFARVGGSGFGCWRLAEEGAGHRVWAAKGGGRGGRRSGGVRDRRVTVMIHDNGVFRRCSMKMALKQIIHEDEAFQSQMTYERGALHLK</sequence>
<organism evidence="1 2">
    <name type="scientific">Datura stramonium</name>
    <name type="common">Jimsonweed</name>
    <name type="synonym">Common thornapple</name>
    <dbReference type="NCBI Taxonomy" id="4076"/>
    <lineage>
        <taxon>Eukaryota</taxon>
        <taxon>Viridiplantae</taxon>
        <taxon>Streptophyta</taxon>
        <taxon>Embryophyta</taxon>
        <taxon>Tracheophyta</taxon>
        <taxon>Spermatophyta</taxon>
        <taxon>Magnoliopsida</taxon>
        <taxon>eudicotyledons</taxon>
        <taxon>Gunneridae</taxon>
        <taxon>Pentapetalae</taxon>
        <taxon>asterids</taxon>
        <taxon>lamiids</taxon>
        <taxon>Solanales</taxon>
        <taxon>Solanaceae</taxon>
        <taxon>Solanoideae</taxon>
        <taxon>Datureae</taxon>
        <taxon>Datura</taxon>
    </lineage>
</organism>
<comment type="caution">
    <text evidence="1">The sequence shown here is derived from an EMBL/GenBank/DDBJ whole genome shotgun (WGS) entry which is preliminary data.</text>
</comment>
<evidence type="ECO:0000313" key="2">
    <source>
        <dbReference type="Proteomes" id="UP000823775"/>
    </source>
</evidence>